<dbReference type="OrthoDB" id="670608at2"/>
<name>A0A2T1NBR8_9FLAO</name>
<dbReference type="Pfam" id="PF08818">
    <property type="entry name" value="DUF1801"/>
    <property type="match status" value="1"/>
</dbReference>
<accession>A0A2T1NBR8</accession>
<dbReference type="RefSeq" id="WP_106678926.1">
    <property type="nucleotide sequence ID" value="NZ_JACHWV010000008.1"/>
</dbReference>
<evidence type="ECO:0000313" key="3">
    <source>
        <dbReference type="Proteomes" id="UP000238430"/>
    </source>
</evidence>
<comment type="caution">
    <text evidence="2">The sequence shown here is derived from an EMBL/GenBank/DDBJ whole genome shotgun (WGS) entry which is preliminary data.</text>
</comment>
<dbReference type="Proteomes" id="UP000238430">
    <property type="component" value="Unassembled WGS sequence"/>
</dbReference>
<sequence>MNPAEQYILNQPEPFRAILLHLQILVEHTLPEIELKYKYKIPFYYLKGKPFCYFNASHKKQFVDVGFVKGPQIKIHQEHQITENRKKMMSLRYTSLDAINDNIFIDVLKAASELY</sequence>
<evidence type="ECO:0000313" key="2">
    <source>
        <dbReference type="EMBL" id="PSG89857.1"/>
    </source>
</evidence>
<keyword evidence="3" id="KW-1185">Reference proteome</keyword>
<proteinExistence type="predicted"/>
<dbReference type="AlphaFoldDB" id="A0A2T1NBR8"/>
<dbReference type="InterPro" id="IPR014922">
    <property type="entry name" value="YdhG-like"/>
</dbReference>
<evidence type="ECO:0000259" key="1">
    <source>
        <dbReference type="Pfam" id="PF08818"/>
    </source>
</evidence>
<dbReference type="Gene3D" id="3.90.1150.200">
    <property type="match status" value="1"/>
</dbReference>
<dbReference type="EMBL" id="PXOT01000023">
    <property type="protein sequence ID" value="PSG89857.1"/>
    <property type="molecule type" value="Genomic_DNA"/>
</dbReference>
<gene>
    <name evidence="2" type="ORF">C7H61_08615</name>
</gene>
<protein>
    <submittedName>
        <fullName evidence="2">2-dehydro-3-deoxyphosphooctonate aldolase</fullName>
    </submittedName>
</protein>
<dbReference type="SUPFAM" id="SSF159888">
    <property type="entry name" value="YdhG-like"/>
    <property type="match status" value="1"/>
</dbReference>
<feature type="domain" description="YdhG-like" evidence="1">
    <location>
        <begin position="16"/>
        <end position="111"/>
    </location>
</feature>
<organism evidence="2 3">
    <name type="scientific">Mesoflavibacter zeaxanthinifaciens subsp. sabulilitoris</name>
    <dbReference type="NCBI Taxonomy" id="1520893"/>
    <lineage>
        <taxon>Bacteria</taxon>
        <taxon>Pseudomonadati</taxon>
        <taxon>Bacteroidota</taxon>
        <taxon>Flavobacteriia</taxon>
        <taxon>Flavobacteriales</taxon>
        <taxon>Flavobacteriaceae</taxon>
        <taxon>Mesoflavibacter</taxon>
    </lineage>
</organism>
<reference evidence="2 3" key="1">
    <citation type="submission" date="2018-03" db="EMBL/GenBank/DDBJ databases">
        <title>Mesoflavibacter sp. HG37 and Mesoflavibacter sp. HG96 sp.nov., two marine bacteria isolated from seawater of Western Pacific Ocean.</title>
        <authorList>
            <person name="Cheng H."/>
            <person name="Wu Y.-H."/>
            <person name="Guo L.-L."/>
            <person name="Xu X.-W."/>
        </authorList>
    </citation>
    <scope>NUCLEOTIDE SEQUENCE [LARGE SCALE GENOMIC DNA]</scope>
    <source>
        <strain evidence="2 3">KCTC 42117</strain>
    </source>
</reference>